<dbReference type="SMART" id="SM00356">
    <property type="entry name" value="ZnF_C3H1"/>
    <property type="match status" value="1"/>
</dbReference>
<feature type="compositionally biased region" description="Acidic residues" evidence="2">
    <location>
        <begin position="257"/>
        <end position="270"/>
    </location>
</feature>
<feature type="domain" description="C3H1-type" evidence="3">
    <location>
        <begin position="13"/>
        <end position="41"/>
    </location>
</feature>
<feature type="zinc finger region" description="C3H1-type" evidence="1">
    <location>
        <begin position="13"/>
        <end position="41"/>
    </location>
</feature>
<accession>A0A9P5PTQ8</accession>
<feature type="compositionally biased region" description="Polar residues" evidence="2">
    <location>
        <begin position="518"/>
        <end position="530"/>
    </location>
</feature>
<comment type="caution">
    <text evidence="4">The sequence shown here is derived from an EMBL/GenBank/DDBJ whole genome shotgun (WGS) entry which is preliminary data.</text>
</comment>
<feature type="region of interest" description="Disordered" evidence="2">
    <location>
        <begin position="63"/>
        <end position="82"/>
    </location>
</feature>
<feature type="region of interest" description="Disordered" evidence="2">
    <location>
        <begin position="548"/>
        <end position="567"/>
    </location>
</feature>
<reference evidence="4" key="1">
    <citation type="submission" date="2020-11" db="EMBL/GenBank/DDBJ databases">
        <authorList>
            <consortium name="DOE Joint Genome Institute"/>
            <person name="Ahrendt S."/>
            <person name="Riley R."/>
            <person name="Andreopoulos W."/>
            <person name="Labutti K."/>
            <person name="Pangilinan J."/>
            <person name="Ruiz-Duenas F.J."/>
            <person name="Barrasa J.M."/>
            <person name="Sanchez-Garcia M."/>
            <person name="Camarero S."/>
            <person name="Miyauchi S."/>
            <person name="Serrano A."/>
            <person name="Linde D."/>
            <person name="Babiker R."/>
            <person name="Drula E."/>
            <person name="Ayuso-Fernandez I."/>
            <person name="Pacheco R."/>
            <person name="Padilla G."/>
            <person name="Ferreira P."/>
            <person name="Barriuso J."/>
            <person name="Kellner H."/>
            <person name="Castanera R."/>
            <person name="Alfaro M."/>
            <person name="Ramirez L."/>
            <person name="Pisabarro A.G."/>
            <person name="Kuo A."/>
            <person name="Tritt A."/>
            <person name="Lipzen A."/>
            <person name="He G."/>
            <person name="Yan M."/>
            <person name="Ng V."/>
            <person name="Cullen D."/>
            <person name="Martin F."/>
            <person name="Rosso M.-N."/>
            <person name="Henrissat B."/>
            <person name="Hibbett D."/>
            <person name="Martinez A.T."/>
            <person name="Grigoriev I.V."/>
        </authorList>
    </citation>
    <scope>NUCLEOTIDE SEQUENCE</scope>
    <source>
        <strain evidence="4">AH 40177</strain>
    </source>
</reference>
<keyword evidence="1" id="KW-0863">Zinc-finger</keyword>
<dbReference type="Proteomes" id="UP000772434">
    <property type="component" value="Unassembled WGS sequence"/>
</dbReference>
<gene>
    <name evidence="4" type="ORF">BDP27DRAFT_750358</name>
</gene>
<dbReference type="OrthoDB" id="47330at2759"/>
<evidence type="ECO:0000259" key="3">
    <source>
        <dbReference type="PROSITE" id="PS50103"/>
    </source>
</evidence>
<feature type="compositionally biased region" description="Acidic residues" evidence="2">
    <location>
        <begin position="404"/>
        <end position="420"/>
    </location>
</feature>
<dbReference type="EMBL" id="JADNRY010000054">
    <property type="protein sequence ID" value="KAF9069159.1"/>
    <property type="molecule type" value="Genomic_DNA"/>
</dbReference>
<feature type="compositionally biased region" description="Low complexity" evidence="2">
    <location>
        <begin position="482"/>
        <end position="492"/>
    </location>
</feature>
<evidence type="ECO:0000313" key="5">
    <source>
        <dbReference type="Proteomes" id="UP000772434"/>
    </source>
</evidence>
<keyword evidence="1" id="KW-0479">Metal-binding</keyword>
<evidence type="ECO:0000256" key="2">
    <source>
        <dbReference type="SAM" id="MobiDB-lite"/>
    </source>
</evidence>
<dbReference type="AlphaFoldDB" id="A0A9P5PTQ8"/>
<keyword evidence="5" id="KW-1185">Reference proteome</keyword>
<dbReference type="PROSITE" id="PS50103">
    <property type="entry name" value="ZF_C3H1"/>
    <property type="match status" value="1"/>
</dbReference>
<feature type="compositionally biased region" description="Low complexity" evidence="2">
    <location>
        <begin position="71"/>
        <end position="81"/>
    </location>
</feature>
<feature type="compositionally biased region" description="Basic and acidic residues" evidence="2">
    <location>
        <begin position="345"/>
        <end position="357"/>
    </location>
</feature>
<evidence type="ECO:0000256" key="1">
    <source>
        <dbReference type="PROSITE-ProRule" id="PRU00723"/>
    </source>
</evidence>
<feature type="region of interest" description="Disordered" evidence="2">
    <location>
        <begin position="240"/>
        <end position="530"/>
    </location>
</feature>
<protein>
    <recommendedName>
        <fullName evidence="3">C3H1-type domain-containing protein</fullName>
    </recommendedName>
</protein>
<proteinExistence type="predicted"/>
<name>A0A9P5PTQ8_9AGAR</name>
<sequence length="580" mass="64070">MSVTLTVEEPAWRVKSRPCEYFRRGRCVFGEDRCNFLHILNEWNPDESTFIDSTLTSRKAPDVKIYPETPPSASLRSIRSPPRSPRTTNLLLALKGIIRDDEEGEYVDDLSFEAVDDFDNQNSGRTIQQTETVPVFHDPVYDDSESSPSPTNSGLLSPVEFSDLQLKHFSLVRDAHRASLSQEYDPFGAAGSQWVSPSPMVRSPPRSPAPTSTFELIASPFGSPSNRLLVNPMSPRLNPFTPRVPIPPSPLASRFDDSEDIQQPELDLDSPTDYKEKEMQMQEEDQTARVPELPLDDEDEYTGPLTTRWDSEDTVRPFHLNPPPPRKSKTKALDGPANPSLGIQEEVKEALRRRSESPLDYFQTPETVRPPAFSPEDVEADSTSRAQASADDETAQLAYLASSPDEEVDELPGSVEEDDTINSLYDVYSDIDSESEQGEDEEQDDNDEDVCISRALPSSLKLISPTASPSTALPAYHERPSPKSTHSSSPPSARVFTPQPPTPPSPPVLVPYDKNSTDESTPLSALPRFSSSIRNSKLRPLRLSTISTTINPLPMTPPSFSPSGASGEVLPLHGSALLLM</sequence>
<dbReference type="GO" id="GO:0008270">
    <property type="term" value="F:zinc ion binding"/>
    <property type="evidence" value="ECO:0007669"/>
    <property type="project" value="UniProtKB-KW"/>
</dbReference>
<evidence type="ECO:0000313" key="4">
    <source>
        <dbReference type="EMBL" id="KAF9069159.1"/>
    </source>
</evidence>
<feature type="compositionally biased region" description="Pro residues" evidence="2">
    <location>
        <begin position="498"/>
        <end position="509"/>
    </location>
</feature>
<feature type="compositionally biased region" description="Acidic residues" evidence="2">
    <location>
        <begin position="429"/>
        <end position="450"/>
    </location>
</feature>
<keyword evidence="1" id="KW-0862">Zinc</keyword>
<organism evidence="4 5">
    <name type="scientific">Rhodocollybia butyracea</name>
    <dbReference type="NCBI Taxonomy" id="206335"/>
    <lineage>
        <taxon>Eukaryota</taxon>
        <taxon>Fungi</taxon>
        <taxon>Dikarya</taxon>
        <taxon>Basidiomycota</taxon>
        <taxon>Agaricomycotina</taxon>
        <taxon>Agaricomycetes</taxon>
        <taxon>Agaricomycetidae</taxon>
        <taxon>Agaricales</taxon>
        <taxon>Marasmiineae</taxon>
        <taxon>Omphalotaceae</taxon>
        <taxon>Rhodocollybia</taxon>
    </lineage>
</organism>
<dbReference type="InterPro" id="IPR000571">
    <property type="entry name" value="Znf_CCCH"/>
</dbReference>